<dbReference type="PANTHER" id="PTHR38477:SF1">
    <property type="entry name" value="MUREIN L,D-TRANSPEPTIDASE CATALYTIC DOMAIN FAMILY PROTEIN"/>
    <property type="match status" value="1"/>
</dbReference>
<dbReference type="RefSeq" id="WP_201433050.1">
    <property type="nucleotide sequence ID" value="NZ_JAEQBW010000017.1"/>
</dbReference>
<sequence>MLKRFFTLLLTIPFFLNFTACSEKPDEATRIESEEEKLIHAEIDSLTQLRPHPKDMVEVDSIRKKEAYELSFFNSLDSFEDSVKSLYHQLIKKNPDVKLDFKPFRYALIGYYSLKQDERLNDKNIVSIIDFTKSSCDKRFYTIDLDQLDFMFYSLVSHGRNTGEDMARTFSNERSSNSSSLGFYVTGGTYTGINGYSMRLMGDEVGWNDNMFKRAVVMHEASYVSDDFVKRYGRLGRSYGCPALPKGLSRTVIDTIKNKTVIFAYYNDDSYLNASKYLDVKQLIDEFQSEQG</sequence>
<dbReference type="PANTHER" id="PTHR38477">
    <property type="entry name" value="HYPOTHETICAL EXPORTED PROTEIN"/>
    <property type="match status" value="1"/>
</dbReference>
<dbReference type="EMBL" id="JAEQBW010000017">
    <property type="protein sequence ID" value="MBK6267364.1"/>
    <property type="molecule type" value="Genomic_DNA"/>
</dbReference>
<gene>
    <name evidence="1" type="ORF">JKA74_20140</name>
</gene>
<dbReference type="AlphaFoldDB" id="A0A934X289"/>
<dbReference type="InterPro" id="IPR032676">
    <property type="entry name" value="YkuD_2"/>
</dbReference>
<keyword evidence="2" id="KW-1185">Reference proteome</keyword>
<evidence type="ECO:0000313" key="2">
    <source>
        <dbReference type="Proteomes" id="UP000611723"/>
    </source>
</evidence>
<accession>A0A934X289</accession>
<evidence type="ECO:0000313" key="1">
    <source>
        <dbReference type="EMBL" id="MBK6267364.1"/>
    </source>
</evidence>
<organism evidence="1 2">
    <name type="scientific">Marivirga aurantiaca</name>
    <dbReference type="NCBI Taxonomy" id="2802615"/>
    <lineage>
        <taxon>Bacteria</taxon>
        <taxon>Pseudomonadati</taxon>
        <taxon>Bacteroidota</taxon>
        <taxon>Cytophagia</taxon>
        <taxon>Cytophagales</taxon>
        <taxon>Marivirgaceae</taxon>
        <taxon>Marivirga</taxon>
    </lineage>
</organism>
<proteinExistence type="predicted"/>
<dbReference type="Pfam" id="PF13645">
    <property type="entry name" value="YkuD_2"/>
    <property type="match status" value="1"/>
</dbReference>
<comment type="caution">
    <text evidence="1">The sequence shown here is derived from an EMBL/GenBank/DDBJ whole genome shotgun (WGS) entry which is preliminary data.</text>
</comment>
<reference evidence="1" key="1">
    <citation type="submission" date="2021-01" db="EMBL/GenBank/DDBJ databases">
        <title>Marivirga aurantiaca sp. nov., isolated from intertidal surface sediments.</title>
        <authorList>
            <person name="Zhang M."/>
        </authorList>
    </citation>
    <scope>NUCLEOTIDE SEQUENCE</scope>
    <source>
        <strain evidence="1">S37H4</strain>
    </source>
</reference>
<protein>
    <submittedName>
        <fullName evidence="1">Murein L,D-transpeptidase catalytic domain family protein</fullName>
    </submittedName>
</protein>
<name>A0A934X289_9BACT</name>
<dbReference type="Proteomes" id="UP000611723">
    <property type="component" value="Unassembled WGS sequence"/>
</dbReference>